<keyword evidence="3" id="KW-1185">Reference proteome</keyword>
<dbReference type="EMBL" id="CP071503">
    <property type="protein sequence ID" value="QSX34151.1"/>
    <property type="molecule type" value="Genomic_DNA"/>
</dbReference>
<name>A0ABX7QT97_9GAMM</name>
<dbReference type="Proteomes" id="UP000662770">
    <property type="component" value="Chromosome"/>
</dbReference>
<evidence type="ECO:0000313" key="2">
    <source>
        <dbReference type="EMBL" id="QSX34151.1"/>
    </source>
</evidence>
<feature type="transmembrane region" description="Helical" evidence="1">
    <location>
        <begin position="7"/>
        <end position="25"/>
    </location>
</feature>
<keyword evidence="1" id="KW-1133">Transmembrane helix</keyword>
<protein>
    <submittedName>
        <fullName evidence="2">Uncharacterized protein</fullName>
    </submittedName>
</protein>
<evidence type="ECO:0000256" key="1">
    <source>
        <dbReference type="SAM" id="Phobius"/>
    </source>
</evidence>
<keyword evidence="1" id="KW-0812">Transmembrane</keyword>
<reference evidence="2 3" key="1">
    <citation type="submission" date="2021-03" db="EMBL/GenBank/DDBJ databases">
        <title>Novel species identification of genus Shewanella.</title>
        <authorList>
            <person name="Liu G."/>
            <person name="Zhang Q."/>
        </authorList>
    </citation>
    <scope>NUCLEOTIDE SEQUENCE [LARGE SCALE GENOMIC DNA]</scope>
    <source>
        <strain evidence="2 3">FJAT-51800</strain>
    </source>
</reference>
<sequence length="68" mass="7647">MKAVKGLMLLAYIAIVVGCYLHFFAPTERTELEKLVVQVSEEHGYSVNYVSVEVCYGIAPLSFCTKMR</sequence>
<dbReference type="RefSeq" id="WP_207355356.1">
    <property type="nucleotide sequence ID" value="NZ_CP071503.1"/>
</dbReference>
<proteinExistence type="predicted"/>
<accession>A0ABX7QT97</accession>
<dbReference type="PROSITE" id="PS51257">
    <property type="entry name" value="PROKAR_LIPOPROTEIN"/>
    <property type="match status" value="1"/>
</dbReference>
<organism evidence="2 3">
    <name type="scientific">Shewanella avicenniae</name>
    <dbReference type="NCBI Taxonomy" id="2814294"/>
    <lineage>
        <taxon>Bacteria</taxon>
        <taxon>Pseudomonadati</taxon>
        <taxon>Pseudomonadota</taxon>
        <taxon>Gammaproteobacteria</taxon>
        <taxon>Alteromonadales</taxon>
        <taxon>Shewanellaceae</taxon>
        <taxon>Shewanella</taxon>
    </lineage>
</organism>
<gene>
    <name evidence="2" type="ORF">JYB87_02580</name>
</gene>
<evidence type="ECO:0000313" key="3">
    <source>
        <dbReference type="Proteomes" id="UP000662770"/>
    </source>
</evidence>
<keyword evidence="1" id="KW-0472">Membrane</keyword>